<dbReference type="Gene3D" id="3.30.70.60">
    <property type="match status" value="1"/>
</dbReference>
<protein>
    <recommendedName>
        <fullName evidence="5">Type IV pilus assembly protein PilO</fullName>
    </recommendedName>
</protein>
<feature type="compositionally biased region" description="Acidic residues" evidence="1">
    <location>
        <begin position="122"/>
        <end position="143"/>
    </location>
</feature>
<dbReference type="Proteomes" id="UP000613512">
    <property type="component" value="Unassembled WGS sequence"/>
</dbReference>
<gene>
    <name evidence="3" type="ORF">GCM10008025_26640</name>
</gene>
<dbReference type="InterPro" id="IPR014717">
    <property type="entry name" value="Transl_elong_EF1B/ribsomal_bS6"/>
</dbReference>
<dbReference type="EMBL" id="BMEY01000014">
    <property type="protein sequence ID" value="GGA82070.1"/>
    <property type="molecule type" value="Genomic_DNA"/>
</dbReference>
<dbReference type="RefSeq" id="WP_188385163.1">
    <property type="nucleotide sequence ID" value="NZ_BMEY01000014.1"/>
</dbReference>
<sequence>MNNTFQENKRSFFLLLGLLFLLLIVGYFLLFQPISKELKTRENTQKALETDNQVLQVKLAKAENGSDEFDSEMYLLEKKLPLDEEIEQLILTLQEIELLSDIRLDNFSFSYGNNAPQREIEEAAEGETDTNAESETDEEESTSEQDNISFDGIPENLQSITVSFNVTAPNYEQYQEFINLIEEQERFMTVTNMTFQKPAERELLVDEENETITADVSVTTFYFNE</sequence>
<name>A0A916WAR9_9BACI</name>
<proteinExistence type="predicted"/>
<evidence type="ECO:0000313" key="4">
    <source>
        <dbReference type="Proteomes" id="UP000613512"/>
    </source>
</evidence>
<reference evidence="3" key="2">
    <citation type="submission" date="2020-09" db="EMBL/GenBank/DDBJ databases">
        <authorList>
            <person name="Sun Q."/>
            <person name="Zhou Y."/>
        </authorList>
    </citation>
    <scope>NUCLEOTIDE SEQUENCE</scope>
    <source>
        <strain evidence="3">CGMCC 1.12408</strain>
    </source>
</reference>
<keyword evidence="2" id="KW-1133">Transmembrane helix</keyword>
<feature type="region of interest" description="Disordered" evidence="1">
    <location>
        <begin position="115"/>
        <end position="150"/>
    </location>
</feature>
<reference evidence="3" key="1">
    <citation type="journal article" date="2014" name="Int. J. Syst. Evol. Microbiol.">
        <title>Complete genome sequence of Corynebacterium casei LMG S-19264T (=DSM 44701T), isolated from a smear-ripened cheese.</title>
        <authorList>
            <consortium name="US DOE Joint Genome Institute (JGI-PGF)"/>
            <person name="Walter F."/>
            <person name="Albersmeier A."/>
            <person name="Kalinowski J."/>
            <person name="Ruckert C."/>
        </authorList>
    </citation>
    <scope>NUCLEOTIDE SEQUENCE</scope>
    <source>
        <strain evidence="3">CGMCC 1.12408</strain>
    </source>
</reference>
<evidence type="ECO:0000256" key="1">
    <source>
        <dbReference type="SAM" id="MobiDB-lite"/>
    </source>
</evidence>
<accession>A0A916WAR9</accession>
<keyword evidence="2" id="KW-0472">Membrane</keyword>
<evidence type="ECO:0000313" key="3">
    <source>
        <dbReference type="EMBL" id="GGA82070.1"/>
    </source>
</evidence>
<comment type="caution">
    <text evidence="3">The sequence shown here is derived from an EMBL/GenBank/DDBJ whole genome shotgun (WGS) entry which is preliminary data.</text>
</comment>
<keyword evidence="2" id="KW-0812">Transmembrane</keyword>
<evidence type="ECO:0008006" key="5">
    <source>
        <dbReference type="Google" id="ProtNLM"/>
    </source>
</evidence>
<evidence type="ECO:0000256" key="2">
    <source>
        <dbReference type="SAM" id="Phobius"/>
    </source>
</evidence>
<feature type="transmembrane region" description="Helical" evidence="2">
    <location>
        <begin position="12"/>
        <end position="31"/>
    </location>
</feature>
<keyword evidence="4" id="KW-1185">Reference proteome</keyword>
<dbReference type="AlphaFoldDB" id="A0A916WAR9"/>
<organism evidence="3 4">
    <name type="scientific">Ornithinibacillus halotolerans</name>
    <dbReference type="NCBI Taxonomy" id="1274357"/>
    <lineage>
        <taxon>Bacteria</taxon>
        <taxon>Bacillati</taxon>
        <taxon>Bacillota</taxon>
        <taxon>Bacilli</taxon>
        <taxon>Bacillales</taxon>
        <taxon>Bacillaceae</taxon>
        <taxon>Ornithinibacillus</taxon>
    </lineage>
</organism>